<keyword evidence="3" id="KW-1185">Reference proteome</keyword>
<feature type="region of interest" description="Disordered" evidence="1">
    <location>
        <begin position="1"/>
        <end position="22"/>
    </location>
</feature>
<proteinExistence type="predicted"/>
<organism evidence="2 3">
    <name type="scientific">Portunus trituberculatus</name>
    <name type="common">Swimming crab</name>
    <name type="synonym">Neptunus trituberculatus</name>
    <dbReference type="NCBI Taxonomy" id="210409"/>
    <lineage>
        <taxon>Eukaryota</taxon>
        <taxon>Metazoa</taxon>
        <taxon>Ecdysozoa</taxon>
        <taxon>Arthropoda</taxon>
        <taxon>Crustacea</taxon>
        <taxon>Multicrustacea</taxon>
        <taxon>Malacostraca</taxon>
        <taxon>Eumalacostraca</taxon>
        <taxon>Eucarida</taxon>
        <taxon>Decapoda</taxon>
        <taxon>Pleocyemata</taxon>
        <taxon>Brachyura</taxon>
        <taxon>Eubrachyura</taxon>
        <taxon>Portunoidea</taxon>
        <taxon>Portunidae</taxon>
        <taxon>Portuninae</taxon>
        <taxon>Portunus</taxon>
    </lineage>
</organism>
<evidence type="ECO:0000256" key="1">
    <source>
        <dbReference type="SAM" id="MobiDB-lite"/>
    </source>
</evidence>
<dbReference type="EMBL" id="VSRR010119436">
    <property type="protein sequence ID" value="MPC99698.1"/>
    <property type="molecule type" value="Genomic_DNA"/>
</dbReference>
<dbReference type="AlphaFoldDB" id="A0A5B7K3F3"/>
<name>A0A5B7K3F3_PORTR</name>
<feature type="compositionally biased region" description="Low complexity" evidence="1">
    <location>
        <begin position="56"/>
        <end position="66"/>
    </location>
</feature>
<sequence>MAQRRLVGGNVMQDEEREGERKWKGWTKEGRRQDRQGVLYLRPCPRPISPFDRRSSSSSSCSPKASSVGISLTHVAINLTSWSCGSSGVGERGGETGGGRMRVAVMCER</sequence>
<comment type="caution">
    <text evidence="2">The sequence shown here is derived from an EMBL/GenBank/DDBJ whole genome shotgun (WGS) entry which is preliminary data.</text>
</comment>
<reference evidence="2 3" key="1">
    <citation type="submission" date="2019-05" db="EMBL/GenBank/DDBJ databases">
        <title>Another draft genome of Portunus trituberculatus and its Hox gene families provides insights of decapod evolution.</title>
        <authorList>
            <person name="Jeong J.-H."/>
            <person name="Song I."/>
            <person name="Kim S."/>
            <person name="Choi T."/>
            <person name="Kim D."/>
            <person name="Ryu S."/>
            <person name="Kim W."/>
        </authorList>
    </citation>
    <scope>NUCLEOTIDE SEQUENCE [LARGE SCALE GENOMIC DNA]</scope>
    <source>
        <tissue evidence="2">Muscle</tissue>
    </source>
</reference>
<protein>
    <submittedName>
        <fullName evidence="2">Uncharacterized protein</fullName>
    </submittedName>
</protein>
<gene>
    <name evidence="2" type="ORF">E2C01_095126</name>
</gene>
<evidence type="ECO:0000313" key="3">
    <source>
        <dbReference type="Proteomes" id="UP000324222"/>
    </source>
</evidence>
<accession>A0A5B7K3F3</accession>
<dbReference type="Proteomes" id="UP000324222">
    <property type="component" value="Unassembled WGS sequence"/>
</dbReference>
<evidence type="ECO:0000313" key="2">
    <source>
        <dbReference type="EMBL" id="MPC99698.1"/>
    </source>
</evidence>
<feature type="region of interest" description="Disordered" evidence="1">
    <location>
        <begin position="44"/>
        <end position="66"/>
    </location>
</feature>